<feature type="compositionally biased region" description="Basic and acidic residues" evidence="1">
    <location>
        <begin position="121"/>
        <end position="139"/>
    </location>
</feature>
<evidence type="ECO:0000313" key="2">
    <source>
        <dbReference type="EMBL" id="QEH61707.1"/>
    </source>
</evidence>
<feature type="region of interest" description="Disordered" evidence="1">
    <location>
        <begin position="371"/>
        <end position="392"/>
    </location>
</feature>
<proteinExistence type="predicted"/>
<evidence type="ECO:0000256" key="1">
    <source>
        <dbReference type="SAM" id="MobiDB-lite"/>
    </source>
</evidence>
<feature type="region of interest" description="Disordered" evidence="1">
    <location>
        <begin position="110"/>
        <end position="141"/>
    </location>
</feature>
<reference evidence="2 3" key="1">
    <citation type="submission" date="2019-08" db="EMBL/GenBank/DDBJ databases">
        <title>Complete genome sequence of Spiroplasma chinense CCH (DSM 19755).</title>
        <authorList>
            <person name="Shen H.-Y."/>
            <person name="Lin Y.-C."/>
            <person name="Chou L."/>
            <person name="Kuo C.-H."/>
        </authorList>
    </citation>
    <scope>NUCLEOTIDE SEQUENCE [LARGE SCALE GENOMIC DNA]</scope>
    <source>
        <strain evidence="2 3">CCH</strain>
    </source>
</reference>
<feature type="region of interest" description="Disordered" evidence="1">
    <location>
        <begin position="156"/>
        <end position="206"/>
    </location>
</feature>
<dbReference type="AlphaFoldDB" id="A0A5B9Y600"/>
<organism evidence="2 3">
    <name type="scientific">Spiroplasma chinense</name>
    <dbReference type="NCBI Taxonomy" id="216932"/>
    <lineage>
        <taxon>Bacteria</taxon>
        <taxon>Bacillati</taxon>
        <taxon>Mycoplasmatota</taxon>
        <taxon>Mollicutes</taxon>
        <taxon>Entomoplasmatales</taxon>
        <taxon>Spiroplasmataceae</taxon>
        <taxon>Spiroplasma</taxon>
    </lineage>
</organism>
<protein>
    <submittedName>
        <fullName evidence="2">Uncharacterized protein</fullName>
    </submittedName>
</protein>
<dbReference type="Proteomes" id="UP000323144">
    <property type="component" value="Chromosome"/>
</dbReference>
<accession>A0A5B9Y600</accession>
<name>A0A5B9Y600_9MOLU</name>
<dbReference type="EMBL" id="CP043026">
    <property type="protein sequence ID" value="QEH61707.1"/>
    <property type="molecule type" value="Genomic_DNA"/>
</dbReference>
<sequence length="392" mass="46331">MNNSKNKTSGKDFTLISEKTKARIRGLIEKRLTAQTIALFAQEYEAYEPEIRKEIIEYILFLLSVEEEALKAIEGGVADHRARMLMERRKLEFAEKQSNIRKIQDMLNKKPAGNQKPKVAVKLEEKPVKKEEPKKETKKQLSKLEQMLKEAQMREAKNLKNEKEQEKLEAERKAKEAAKKRKEEKAKLEKAKKEEQKKISRTPAKKPLSYDEKLLAAQAEQPSMIERDYEKEQREKERLWKELYGKTRADSLKERAKVAMRESDRSEADKTPTIEEILLVSYELYGNVYDIEELTDPKNKYYLFWSTMKQKYKVSNISIWIKEKPIGFQKKIYKKRLKIEKQISKKLELINKEKEMQEMKAKQEKERLAKEAAKLAQEKAEAKKQEENKENK</sequence>
<feature type="compositionally biased region" description="Basic and acidic residues" evidence="1">
    <location>
        <begin position="156"/>
        <end position="198"/>
    </location>
</feature>
<dbReference type="KEGG" id="schi:SCHIN_v1c05100"/>
<keyword evidence="3" id="KW-1185">Reference proteome</keyword>
<dbReference type="RefSeq" id="WP_166508094.1">
    <property type="nucleotide sequence ID" value="NZ_CP043026.1"/>
</dbReference>
<gene>
    <name evidence="2" type="ORF">SCHIN_v1c05100</name>
</gene>
<evidence type="ECO:0000313" key="3">
    <source>
        <dbReference type="Proteomes" id="UP000323144"/>
    </source>
</evidence>